<dbReference type="AlphaFoldDB" id="A0AA35YD17"/>
<dbReference type="EMBL" id="OX465078">
    <property type="protein sequence ID" value="CAI9270977.1"/>
    <property type="molecule type" value="Genomic_DNA"/>
</dbReference>
<dbReference type="Proteomes" id="UP001177003">
    <property type="component" value="Chromosome 2"/>
</dbReference>
<gene>
    <name evidence="1" type="ORF">LSALG_LOCUS11262</name>
</gene>
<evidence type="ECO:0000313" key="1">
    <source>
        <dbReference type="EMBL" id="CAI9270977.1"/>
    </source>
</evidence>
<sequence length="104" mass="11520">MIADGSYFQNKEEPLVRLLGREHEGRSRTISNIIGHTKVYGGLFKNVESSRSARQQVDIIPTFHESSGVSGGQMIEYPPIEVRTECEFLVNVADTQLKVANGIA</sequence>
<accession>A0AA35YD17</accession>
<evidence type="ECO:0000313" key="2">
    <source>
        <dbReference type="Proteomes" id="UP001177003"/>
    </source>
</evidence>
<reference evidence="1" key="1">
    <citation type="submission" date="2023-04" db="EMBL/GenBank/DDBJ databases">
        <authorList>
            <person name="Vijverberg K."/>
            <person name="Xiong W."/>
            <person name="Schranz E."/>
        </authorList>
    </citation>
    <scope>NUCLEOTIDE SEQUENCE</scope>
</reference>
<name>A0AA35YD17_LACSI</name>
<proteinExistence type="predicted"/>
<keyword evidence="2" id="KW-1185">Reference proteome</keyword>
<protein>
    <submittedName>
        <fullName evidence="1">Uncharacterized protein</fullName>
    </submittedName>
</protein>
<organism evidence="1 2">
    <name type="scientific">Lactuca saligna</name>
    <name type="common">Willowleaf lettuce</name>
    <dbReference type="NCBI Taxonomy" id="75948"/>
    <lineage>
        <taxon>Eukaryota</taxon>
        <taxon>Viridiplantae</taxon>
        <taxon>Streptophyta</taxon>
        <taxon>Embryophyta</taxon>
        <taxon>Tracheophyta</taxon>
        <taxon>Spermatophyta</taxon>
        <taxon>Magnoliopsida</taxon>
        <taxon>eudicotyledons</taxon>
        <taxon>Gunneridae</taxon>
        <taxon>Pentapetalae</taxon>
        <taxon>asterids</taxon>
        <taxon>campanulids</taxon>
        <taxon>Asterales</taxon>
        <taxon>Asteraceae</taxon>
        <taxon>Cichorioideae</taxon>
        <taxon>Cichorieae</taxon>
        <taxon>Lactucinae</taxon>
        <taxon>Lactuca</taxon>
    </lineage>
</organism>